<accession>A0A7G6W153</accession>
<sequence>MATSTERQDFEGILSDAFSLLARFDRDAQTYAAPLMSETIDALRNHPQAREDDFRDHDTEAAELVDRMGLQMEPEIRS</sequence>
<dbReference type="Proteomes" id="UP000515297">
    <property type="component" value="Plasmid plas2"/>
</dbReference>
<gene>
    <name evidence="1" type="ORF">H4O24_20040</name>
</gene>
<dbReference type="AlphaFoldDB" id="A0A7G6W153"/>
<evidence type="ECO:0000313" key="1">
    <source>
        <dbReference type="EMBL" id="QNE07718.1"/>
    </source>
</evidence>
<evidence type="ECO:0000313" key="2">
    <source>
        <dbReference type="Proteomes" id="UP000515297"/>
    </source>
</evidence>
<dbReference type="RefSeq" id="WP_185886156.1">
    <property type="nucleotide sequence ID" value="NZ_CP060054.1"/>
</dbReference>
<keyword evidence="1" id="KW-0614">Plasmid</keyword>
<organism evidence="1 2">
    <name type="scientific">Croceicoccus marinus</name>
    <dbReference type="NCBI Taxonomy" id="450378"/>
    <lineage>
        <taxon>Bacteria</taxon>
        <taxon>Pseudomonadati</taxon>
        <taxon>Pseudomonadota</taxon>
        <taxon>Alphaproteobacteria</taxon>
        <taxon>Sphingomonadales</taxon>
        <taxon>Erythrobacteraceae</taxon>
        <taxon>Croceicoccus</taxon>
    </lineage>
</organism>
<proteinExistence type="predicted"/>
<dbReference type="EMBL" id="CP060054">
    <property type="protein sequence ID" value="QNE07718.1"/>
    <property type="molecule type" value="Genomic_DNA"/>
</dbReference>
<reference evidence="1 2" key="1">
    <citation type="submission" date="2020-08" db="EMBL/GenBank/DDBJ databases">
        <authorList>
            <person name="Liu G."/>
            <person name="Sun C."/>
        </authorList>
    </citation>
    <scope>NUCLEOTIDE SEQUENCE [LARGE SCALE GENOMIC DNA]</scope>
    <source>
        <strain evidence="1 2">OT19</strain>
        <plasmid evidence="1 2">plas2</plasmid>
    </source>
</reference>
<geneLocation type="plasmid" evidence="1 2">
    <name>plas2</name>
</geneLocation>
<protein>
    <submittedName>
        <fullName evidence="1">Uncharacterized protein</fullName>
    </submittedName>
</protein>
<name>A0A7G6W153_9SPHN</name>